<comment type="similarity">
    <text evidence="2">Belongs to the aromatic acid exporter (TC 2.A.85) family.</text>
</comment>
<dbReference type="PANTHER" id="PTHR31086">
    <property type="entry name" value="ALUMINUM-ACTIVATED MALATE TRANSPORTER 10"/>
    <property type="match status" value="1"/>
</dbReference>
<protein>
    <submittedName>
        <fullName evidence="9">Putative aluminum-activated malate transporter</fullName>
    </submittedName>
</protein>
<keyword evidence="8" id="KW-0407">Ion channel</keyword>
<sequence length="493" mass="54589">MAQNKEVVKRVEWRINNVGDGSSEISGHGCYMWEMTTRLAMKLYIFVKKAWEIGVNDPRKFIHCLKVGIALTAVSLFYYMKPLYDGVGGNAMWAVMTVVVVFEHTAGATIYKTINRICGTSLAGFLAFGVHWVASKAGDEFEPVIVGVSIFLLASAATFSRFIPTIKARFDYGAMIFILTFSVISISGYRIEKLMDMAQQRISTILIGTCLCIIVSLTICPIWAGQELHVLVTGNLDKLANSLQGCVAQYFNHSESSAEVNNEESNKKLIGYKCVLSSKATEDVMANLARWEPAHGRFNFRHPWKQYLKIAASMRSCASCIDALIGCINSENKAPDHIKKNMSNISLKVGANCASLIRELAITMKNMTKSSKVDILVMEMNNSAQELQDLLKSYPSLVNPSSSPNNAQDTETEVASKIEISLMEIIQVVTIASLLIEIVARVKCIGKCVEELSDLAKFQPAMCDKSKHHTVDNKINPDQDKDEEAINNKLQIV</sequence>
<comment type="caution">
    <text evidence="9">The sequence shown here is derived from an EMBL/GenBank/DDBJ whole genome shotgun (WGS) entry which is preliminary data.</text>
</comment>
<evidence type="ECO:0000256" key="8">
    <source>
        <dbReference type="ARBA" id="ARBA00023303"/>
    </source>
</evidence>
<evidence type="ECO:0000256" key="6">
    <source>
        <dbReference type="ARBA" id="ARBA00023065"/>
    </source>
</evidence>
<dbReference type="GO" id="GO:0016020">
    <property type="term" value="C:membrane"/>
    <property type="evidence" value="ECO:0007669"/>
    <property type="project" value="UniProtKB-SubCell"/>
</dbReference>
<keyword evidence="5" id="KW-1133">Transmembrane helix</keyword>
<comment type="subcellular location">
    <subcellularLocation>
        <location evidence="1">Membrane</location>
        <topology evidence="1">Multi-pass membrane protein</topology>
    </subcellularLocation>
</comment>
<name>A0A6A4QDK6_LUPAL</name>
<keyword evidence="3" id="KW-0813">Transport</keyword>
<evidence type="ECO:0000256" key="7">
    <source>
        <dbReference type="ARBA" id="ARBA00023136"/>
    </source>
</evidence>
<keyword evidence="10" id="KW-1185">Reference proteome</keyword>
<dbReference type="GO" id="GO:0034220">
    <property type="term" value="P:monoatomic ion transmembrane transport"/>
    <property type="evidence" value="ECO:0007669"/>
    <property type="project" value="UniProtKB-KW"/>
</dbReference>
<dbReference type="OrthoDB" id="68611at2759"/>
<evidence type="ECO:0000313" key="9">
    <source>
        <dbReference type="EMBL" id="KAE9612027.1"/>
    </source>
</evidence>
<accession>A0A6A4QDK6</accession>
<dbReference type="AlphaFoldDB" id="A0A6A4QDK6"/>
<evidence type="ECO:0000256" key="2">
    <source>
        <dbReference type="ARBA" id="ARBA00007079"/>
    </source>
</evidence>
<keyword evidence="7" id="KW-0472">Membrane</keyword>
<reference evidence="10" key="1">
    <citation type="journal article" date="2020" name="Nat. Commun.">
        <title>Genome sequence of the cluster root forming white lupin.</title>
        <authorList>
            <person name="Hufnagel B."/>
            <person name="Marques A."/>
            <person name="Soriano A."/>
            <person name="Marques L."/>
            <person name="Divol F."/>
            <person name="Doumas P."/>
            <person name="Sallet E."/>
            <person name="Mancinotti D."/>
            <person name="Carrere S."/>
            <person name="Marande W."/>
            <person name="Arribat S."/>
            <person name="Keller J."/>
            <person name="Huneau C."/>
            <person name="Blein T."/>
            <person name="Aime D."/>
            <person name="Laguerre M."/>
            <person name="Taylor J."/>
            <person name="Schubert V."/>
            <person name="Nelson M."/>
            <person name="Geu-Flores F."/>
            <person name="Crespi M."/>
            <person name="Gallardo-Guerrero K."/>
            <person name="Delaux P.-M."/>
            <person name="Salse J."/>
            <person name="Berges H."/>
            <person name="Guyot R."/>
            <person name="Gouzy J."/>
            <person name="Peret B."/>
        </authorList>
    </citation>
    <scope>NUCLEOTIDE SEQUENCE [LARGE SCALE GENOMIC DNA]</scope>
    <source>
        <strain evidence="10">cv. Amiga</strain>
    </source>
</reference>
<evidence type="ECO:0000256" key="4">
    <source>
        <dbReference type="ARBA" id="ARBA00022692"/>
    </source>
</evidence>
<dbReference type="Proteomes" id="UP000447434">
    <property type="component" value="Chromosome 6"/>
</dbReference>
<organism evidence="9 10">
    <name type="scientific">Lupinus albus</name>
    <name type="common">White lupine</name>
    <name type="synonym">Lupinus termis</name>
    <dbReference type="NCBI Taxonomy" id="3870"/>
    <lineage>
        <taxon>Eukaryota</taxon>
        <taxon>Viridiplantae</taxon>
        <taxon>Streptophyta</taxon>
        <taxon>Embryophyta</taxon>
        <taxon>Tracheophyta</taxon>
        <taxon>Spermatophyta</taxon>
        <taxon>Magnoliopsida</taxon>
        <taxon>eudicotyledons</taxon>
        <taxon>Gunneridae</taxon>
        <taxon>Pentapetalae</taxon>
        <taxon>rosids</taxon>
        <taxon>fabids</taxon>
        <taxon>Fabales</taxon>
        <taxon>Fabaceae</taxon>
        <taxon>Papilionoideae</taxon>
        <taxon>50 kb inversion clade</taxon>
        <taxon>genistoids sensu lato</taxon>
        <taxon>core genistoids</taxon>
        <taxon>Genisteae</taxon>
        <taxon>Lupinus</taxon>
    </lineage>
</organism>
<evidence type="ECO:0000256" key="5">
    <source>
        <dbReference type="ARBA" id="ARBA00022989"/>
    </source>
</evidence>
<proteinExistence type="inferred from homology"/>
<evidence type="ECO:0000256" key="1">
    <source>
        <dbReference type="ARBA" id="ARBA00004141"/>
    </source>
</evidence>
<dbReference type="EMBL" id="WOCE01000006">
    <property type="protein sequence ID" value="KAE9612027.1"/>
    <property type="molecule type" value="Genomic_DNA"/>
</dbReference>
<keyword evidence="6" id="KW-0406">Ion transport</keyword>
<dbReference type="GO" id="GO:0015743">
    <property type="term" value="P:malate transport"/>
    <property type="evidence" value="ECO:0007669"/>
    <property type="project" value="InterPro"/>
</dbReference>
<dbReference type="Pfam" id="PF11744">
    <property type="entry name" value="ALMT"/>
    <property type="match status" value="1"/>
</dbReference>
<dbReference type="InterPro" id="IPR020966">
    <property type="entry name" value="ALMT"/>
</dbReference>
<gene>
    <name evidence="9" type="ORF">Lalb_Chr06g0168631</name>
</gene>
<evidence type="ECO:0000313" key="10">
    <source>
        <dbReference type="Proteomes" id="UP000447434"/>
    </source>
</evidence>
<evidence type="ECO:0000256" key="3">
    <source>
        <dbReference type="ARBA" id="ARBA00022448"/>
    </source>
</evidence>
<keyword evidence="4" id="KW-0812">Transmembrane</keyword>